<evidence type="ECO:0000313" key="2">
    <source>
        <dbReference type="Proteomes" id="UP000275078"/>
    </source>
</evidence>
<proteinExistence type="predicted"/>
<organism evidence="1 2">
    <name type="scientific">Ascobolus immersus RN42</name>
    <dbReference type="NCBI Taxonomy" id="1160509"/>
    <lineage>
        <taxon>Eukaryota</taxon>
        <taxon>Fungi</taxon>
        <taxon>Dikarya</taxon>
        <taxon>Ascomycota</taxon>
        <taxon>Pezizomycotina</taxon>
        <taxon>Pezizomycetes</taxon>
        <taxon>Pezizales</taxon>
        <taxon>Ascobolaceae</taxon>
        <taxon>Ascobolus</taxon>
    </lineage>
</organism>
<dbReference type="EMBL" id="ML119773">
    <property type="protein sequence ID" value="RPA75044.1"/>
    <property type="molecule type" value="Genomic_DNA"/>
</dbReference>
<dbReference type="Proteomes" id="UP000275078">
    <property type="component" value="Unassembled WGS sequence"/>
</dbReference>
<sequence>MAQENLHLLVSDIAKAYAPAIQDSVFYKSFEEFLLTTDEDYIQDFLYTNSRDVLVFSVLHCLSSENSIDDPFRPIIGEAVQFFNTCLGPFCYAWSSAYSPEKRKSQLSAGTLSTPEMAFWDTLQVLGRRGNYFFGSDYIEERWKSGLLRPGQVKILEAVMKADIDQLRLMMLVDPLFLDEYYDEEWLGMVYLKENYEAMFRFFASFRSERIENAILRYLGENDVNNEVCYGVNSESIKYRQELDRFLNGRGQLHSLARITVGSSEFSEEEVLLFRTKFQRVAVRQSINATCHFE</sequence>
<dbReference type="AlphaFoldDB" id="A0A3N4HZF0"/>
<evidence type="ECO:0000313" key="1">
    <source>
        <dbReference type="EMBL" id="RPA75044.1"/>
    </source>
</evidence>
<protein>
    <submittedName>
        <fullName evidence="1">Uncharacterized protein</fullName>
    </submittedName>
</protein>
<name>A0A3N4HZF0_ASCIM</name>
<gene>
    <name evidence="1" type="ORF">BJ508DRAFT_418333</name>
</gene>
<accession>A0A3N4HZF0</accession>
<reference evidence="1 2" key="1">
    <citation type="journal article" date="2018" name="Nat. Ecol. Evol.">
        <title>Pezizomycetes genomes reveal the molecular basis of ectomycorrhizal truffle lifestyle.</title>
        <authorList>
            <person name="Murat C."/>
            <person name="Payen T."/>
            <person name="Noel B."/>
            <person name="Kuo A."/>
            <person name="Morin E."/>
            <person name="Chen J."/>
            <person name="Kohler A."/>
            <person name="Krizsan K."/>
            <person name="Balestrini R."/>
            <person name="Da Silva C."/>
            <person name="Montanini B."/>
            <person name="Hainaut M."/>
            <person name="Levati E."/>
            <person name="Barry K.W."/>
            <person name="Belfiori B."/>
            <person name="Cichocki N."/>
            <person name="Clum A."/>
            <person name="Dockter R.B."/>
            <person name="Fauchery L."/>
            <person name="Guy J."/>
            <person name="Iotti M."/>
            <person name="Le Tacon F."/>
            <person name="Lindquist E.A."/>
            <person name="Lipzen A."/>
            <person name="Malagnac F."/>
            <person name="Mello A."/>
            <person name="Molinier V."/>
            <person name="Miyauchi S."/>
            <person name="Poulain J."/>
            <person name="Riccioni C."/>
            <person name="Rubini A."/>
            <person name="Sitrit Y."/>
            <person name="Splivallo R."/>
            <person name="Traeger S."/>
            <person name="Wang M."/>
            <person name="Zifcakova L."/>
            <person name="Wipf D."/>
            <person name="Zambonelli A."/>
            <person name="Paolocci F."/>
            <person name="Nowrousian M."/>
            <person name="Ottonello S."/>
            <person name="Baldrian P."/>
            <person name="Spatafora J.W."/>
            <person name="Henrissat B."/>
            <person name="Nagy L.G."/>
            <person name="Aury J.M."/>
            <person name="Wincker P."/>
            <person name="Grigoriev I.V."/>
            <person name="Bonfante P."/>
            <person name="Martin F.M."/>
        </authorList>
    </citation>
    <scope>NUCLEOTIDE SEQUENCE [LARGE SCALE GENOMIC DNA]</scope>
    <source>
        <strain evidence="1 2">RN42</strain>
    </source>
</reference>
<keyword evidence="2" id="KW-1185">Reference proteome</keyword>